<name>F0R4H3_PHOSB</name>
<dbReference type="EMBL" id="CP002530">
    <property type="protein sequence ID" value="ADY34663.1"/>
    <property type="molecule type" value="Genomic_DNA"/>
</dbReference>
<gene>
    <name evidence="1" type="ordered locus">Bacsa_0048</name>
</gene>
<proteinExistence type="predicted"/>
<sequence>MELSDWFKEFEKGIASLSPEQRSAFFSECGKNCVDGGTLSIYRKLYEDAEGDMDVFFQLANRLPGVKGEVVEKGRIYYLTFLECTCHLCKKGNVTTPLLCECSRQSVLYSLQSLWKGRDFQVKLCHSILQGEPDCKMRIEVEFVR</sequence>
<reference evidence="1 2" key="1">
    <citation type="journal article" date="2011" name="Stand. Genomic Sci.">
        <title>Complete genome sequence of Bacteroides salanitronis type strain (BL78).</title>
        <authorList>
            <person name="Gronow S."/>
            <person name="Held B."/>
            <person name="Lucas S."/>
            <person name="Lapidus A."/>
            <person name="Del Rio T.G."/>
            <person name="Nolan M."/>
            <person name="Tice H."/>
            <person name="Deshpande S."/>
            <person name="Cheng J.F."/>
            <person name="Pitluck S."/>
            <person name="Liolios K."/>
            <person name="Pagani I."/>
            <person name="Ivanova N."/>
            <person name="Mavromatis K."/>
            <person name="Pati A."/>
            <person name="Tapia R."/>
            <person name="Han C."/>
            <person name="Goodwin L."/>
            <person name="Chen A."/>
            <person name="Palaniappan K."/>
            <person name="Land M."/>
            <person name="Hauser L."/>
            <person name="Chang Y.J."/>
            <person name="Jeffries C.D."/>
            <person name="Brambilla E.M."/>
            <person name="Rohde M."/>
            <person name="Goker M."/>
            <person name="Detter J.C."/>
            <person name="Woyke T."/>
            <person name="Bristow J."/>
            <person name="Markowitz V."/>
            <person name="Hugenholtz P."/>
            <person name="Kyrpides N.C."/>
            <person name="Klenk H.P."/>
            <person name="Eisen J.A."/>
        </authorList>
    </citation>
    <scope>NUCLEOTIDE SEQUENCE [LARGE SCALE GENOMIC DNA]</scope>
    <source>
        <strain evidence="1 2">DSM 18170</strain>
    </source>
</reference>
<dbReference type="OrthoDB" id="1086617at2"/>
<organism evidence="1 2">
    <name type="scientific">Phocaeicola salanitronis (strain DSM 18170 / JCM 13657 / CCUG 60908 / BL78)</name>
    <name type="common">Bacteroides salanitronis</name>
    <dbReference type="NCBI Taxonomy" id="667015"/>
    <lineage>
        <taxon>Bacteria</taxon>
        <taxon>Pseudomonadati</taxon>
        <taxon>Bacteroidota</taxon>
        <taxon>Bacteroidia</taxon>
        <taxon>Bacteroidales</taxon>
        <taxon>Bacteroidaceae</taxon>
        <taxon>Phocaeicola</taxon>
    </lineage>
</organism>
<accession>F0R4H3</accession>
<dbReference type="eggNOG" id="ENOG50333SY">
    <property type="taxonomic scope" value="Bacteria"/>
</dbReference>
<evidence type="ECO:0000313" key="2">
    <source>
        <dbReference type="Proteomes" id="UP000007486"/>
    </source>
</evidence>
<keyword evidence="2" id="KW-1185">Reference proteome</keyword>
<dbReference type="RefSeq" id="WP_013616125.1">
    <property type="nucleotide sequence ID" value="NC_015164.1"/>
</dbReference>
<dbReference type="Proteomes" id="UP000007486">
    <property type="component" value="Chromosome"/>
</dbReference>
<evidence type="ECO:0008006" key="3">
    <source>
        <dbReference type="Google" id="ProtNLM"/>
    </source>
</evidence>
<evidence type="ECO:0000313" key="1">
    <source>
        <dbReference type="EMBL" id="ADY34663.1"/>
    </source>
</evidence>
<dbReference type="KEGG" id="bsa:Bacsa_0048"/>
<dbReference type="HOGENOM" id="CLU_152369_0_0_10"/>
<protein>
    <recommendedName>
        <fullName evidence="3">Metanogen output domain-containing protein</fullName>
    </recommendedName>
</protein>
<dbReference type="AlphaFoldDB" id="F0R4H3"/>
<dbReference type="STRING" id="667015.Bacsa_0048"/>